<name>A0A1H8EGN2_9PROT</name>
<dbReference type="RefSeq" id="WP_074744636.1">
    <property type="nucleotide sequence ID" value="NZ_FOCT01000003.1"/>
</dbReference>
<evidence type="ECO:0000256" key="1">
    <source>
        <dbReference type="PROSITE-ProRule" id="PRU00169"/>
    </source>
</evidence>
<organism evidence="3 4">
    <name type="scientific">Nitrosospira multiformis</name>
    <dbReference type="NCBI Taxonomy" id="1231"/>
    <lineage>
        <taxon>Bacteria</taxon>
        <taxon>Pseudomonadati</taxon>
        <taxon>Pseudomonadota</taxon>
        <taxon>Betaproteobacteria</taxon>
        <taxon>Nitrosomonadales</taxon>
        <taxon>Nitrosomonadaceae</taxon>
        <taxon>Nitrosospira</taxon>
    </lineage>
</organism>
<dbReference type="Proteomes" id="UP000183898">
    <property type="component" value="Unassembled WGS sequence"/>
</dbReference>
<dbReference type="InterPro" id="IPR001789">
    <property type="entry name" value="Sig_transdc_resp-reg_receiver"/>
</dbReference>
<dbReference type="PROSITE" id="PS50110">
    <property type="entry name" value="RESPONSE_REGULATORY"/>
    <property type="match status" value="1"/>
</dbReference>
<gene>
    <name evidence="3" type="ORF">SAMN05216404_10331</name>
</gene>
<dbReference type="InterPro" id="IPR011006">
    <property type="entry name" value="CheY-like_superfamily"/>
</dbReference>
<protein>
    <submittedName>
        <fullName evidence="3">Response regulator receiver domain-containing protein</fullName>
    </submittedName>
</protein>
<keyword evidence="1" id="KW-0597">Phosphoprotein</keyword>
<dbReference type="Pfam" id="PF00072">
    <property type="entry name" value="Response_reg"/>
    <property type="match status" value="1"/>
</dbReference>
<dbReference type="PANTHER" id="PTHR44520">
    <property type="entry name" value="RESPONSE REGULATOR RCP1-RELATED"/>
    <property type="match status" value="1"/>
</dbReference>
<sequence>MNTALPILLIEDNPMDVDLTRRAFVRHNLTNPLEVLRDGQEALDFFSNWRTTDLPPSVVLLDLKLPKVNGLEVLRTIREHSLLGTVPVVVLTSSSEDVDVHEAYLLGANSYIVKPVDFEKFIDVARQIELYWTVLNIHCSARIRGF</sequence>
<accession>A0A1H8EGN2</accession>
<dbReference type="Gene3D" id="3.40.50.2300">
    <property type="match status" value="1"/>
</dbReference>
<dbReference type="InterPro" id="IPR052893">
    <property type="entry name" value="TCS_response_regulator"/>
</dbReference>
<reference evidence="3 4" key="1">
    <citation type="submission" date="2016-10" db="EMBL/GenBank/DDBJ databases">
        <authorList>
            <person name="de Groot N.N."/>
        </authorList>
    </citation>
    <scope>NUCLEOTIDE SEQUENCE [LARGE SCALE GENOMIC DNA]</scope>
    <source>
        <strain evidence="3 4">Nl18</strain>
    </source>
</reference>
<evidence type="ECO:0000313" key="3">
    <source>
        <dbReference type="EMBL" id="SEN17928.1"/>
    </source>
</evidence>
<dbReference type="EMBL" id="FOCT01000003">
    <property type="protein sequence ID" value="SEN17928.1"/>
    <property type="molecule type" value="Genomic_DNA"/>
</dbReference>
<evidence type="ECO:0000313" key="4">
    <source>
        <dbReference type="Proteomes" id="UP000183898"/>
    </source>
</evidence>
<dbReference type="CDD" id="cd17557">
    <property type="entry name" value="REC_Rcp-like"/>
    <property type="match status" value="1"/>
</dbReference>
<proteinExistence type="predicted"/>
<dbReference type="AlphaFoldDB" id="A0A1H8EGN2"/>
<evidence type="ECO:0000259" key="2">
    <source>
        <dbReference type="PROSITE" id="PS50110"/>
    </source>
</evidence>
<dbReference type="SMART" id="SM00448">
    <property type="entry name" value="REC"/>
    <property type="match status" value="1"/>
</dbReference>
<dbReference type="GO" id="GO:0000160">
    <property type="term" value="P:phosphorelay signal transduction system"/>
    <property type="evidence" value="ECO:0007669"/>
    <property type="project" value="InterPro"/>
</dbReference>
<feature type="modified residue" description="4-aspartylphosphate" evidence="1">
    <location>
        <position position="62"/>
    </location>
</feature>
<dbReference type="PANTHER" id="PTHR44520:SF1">
    <property type="entry name" value="TWO-COMPONENT SYSTEM REGULATORY PROTEIN"/>
    <property type="match status" value="1"/>
</dbReference>
<feature type="domain" description="Response regulatory" evidence="2">
    <location>
        <begin position="6"/>
        <end position="129"/>
    </location>
</feature>
<dbReference type="SUPFAM" id="SSF52172">
    <property type="entry name" value="CheY-like"/>
    <property type="match status" value="1"/>
</dbReference>